<sequence>MKEVIMKTSEKGNESSSARTAGGELFSGADNFDHLDKLDERTKMLGTEQKLRVINRLALLDNVCPLGQFLLAAASQKDGQKSNSFGIIQMLPKTIISLKLDDPEVRNSVLQQQNA</sequence>
<dbReference type="Proteomes" id="UP000050741">
    <property type="component" value="Unassembled WGS sequence"/>
</dbReference>
<name>A0A183C188_GLOPA</name>
<reference evidence="2" key="1">
    <citation type="submission" date="2013-12" db="EMBL/GenBank/DDBJ databases">
        <authorList>
            <person name="Aslett M."/>
        </authorList>
    </citation>
    <scope>NUCLEOTIDE SEQUENCE [LARGE SCALE GENOMIC DNA]</scope>
    <source>
        <strain evidence="2">Lindley</strain>
    </source>
</reference>
<protein>
    <submittedName>
        <fullName evidence="3">HnRNP_Q_AcD domain-containing protein</fullName>
    </submittedName>
</protein>
<accession>A0A183C188</accession>
<organism evidence="2 3">
    <name type="scientific">Globodera pallida</name>
    <name type="common">Potato cyst nematode worm</name>
    <name type="synonym">Heterodera pallida</name>
    <dbReference type="NCBI Taxonomy" id="36090"/>
    <lineage>
        <taxon>Eukaryota</taxon>
        <taxon>Metazoa</taxon>
        <taxon>Ecdysozoa</taxon>
        <taxon>Nematoda</taxon>
        <taxon>Chromadorea</taxon>
        <taxon>Rhabditida</taxon>
        <taxon>Tylenchina</taxon>
        <taxon>Tylenchomorpha</taxon>
        <taxon>Tylenchoidea</taxon>
        <taxon>Heteroderidae</taxon>
        <taxon>Heteroderinae</taxon>
        <taxon>Globodera</taxon>
    </lineage>
</organism>
<dbReference type="AlphaFoldDB" id="A0A183C188"/>
<evidence type="ECO:0000256" key="1">
    <source>
        <dbReference type="SAM" id="MobiDB-lite"/>
    </source>
</evidence>
<feature type="region of interest" description="Disordered" evidence="1">
    <location>
        <begin position="1"/>
        <end position="25"/>
    </location>
</feature>
<dbReference type="WBParaSite" id="GPLIN_000663100">
    <property type="protein sequence ID" value="GPLIN_000663100"/>
    <property type="gene ID" value="GPLIN_000663100"/>
</dbReference>
<keyword evidence="2" id="KW-1185">Reference proteome</keyword>
<reference evidence="2" key="2">
    <citation type="submission" date="2014-05" db="EMBL/GenBank/DDBJ databases">
        <title>The genome and life-stage specific transcriptomes of Globodera pallida elucidate key aspects of plant parasitism by a cyst nematode.</title>
        <authorList>
            <person name="Cotton J.A."/>
            <person name="Lilley C.J."/>
            <person name="Jones L.M."/>
            <person name="Kikuchi T."/>
            <person name="Reid A.J."/>
            <person name="Thorpe P."/>
            <person name="Tsai I.J."/>
            <person name="Beasley H."/>
            <person name="Blok V."/>
            <person name="Cock P.J.A."/>
            <person name="Van den Akker S.E."/>
            <person name="Holroyd N."/>
            <person name="Hunt M."/>
            <person name="Mantelin S."/>
            <person name="Naghra H."/>
            <person name="Pain A."/>
            <person name="Palomares-Rius J.E."/>
            <person name="Zarowiecki M."/>
            <person name="Berriman M."/>
            <person name="Jones J.T."/>
            <person name="Urwin P.E."/>
        </authorList>
    </citation>
    <scope>NUCLEOTIDE SEQUENCE [LARGE SCALE GENOMIC DNA]</scope>
    <source>
        <strain evidence="2">Lindley</strain>
    </source>
</reference>
<evidence type="ECO:0000313" key="3">
    <source>
        <dbReference type="WBParaSite" id="GPLIN_000663100"/>
    </source>
</evidence>
<proteinExistence type="predicted"/>
<reference evidence="3" key="3">
    <citation type="submission" date="2016-06" db="UniProtKB">
        <authorList>
            <consortium name="WormBaseParasite"/>
        </authorList>
    </citation>
    <scope>IDENTIFICATION</scope>
</reference>
<feature type="compositionally biased region" description="Basic and acidic residues" evidence="1">
    <location>
        <begin position="1"/>
        <end position="13"/>
    </location>
</feature>
<evidence type="ECO:0000313" key="2">
    <source>
        <dbReference type="Proteomes" id="UP000050741"/>
    </source>
</evidence>